<feature type="transmembrane region" description="Helical" evidence="1">
    <location>
        <begin position="192"/>
        <end position="213"/>
    </location>
</feature>
<feature type="transmembrane region" description="Helical" evidence="1">
    <location>
        <begin position="117"/>
        <end position="139"/>
    </location>
</feature>
<dbReference type="Proteomes" id="UP000659697">
    <property type="component" value="Unassembled WGS sequence"/>
</dbReference>
<protein>
    <recommendedName>
        <fullName evidence="2">FHA domain-containing protein</fullName>
    </recommendedName>
</protein>
<keyword evidence="4" id="KW-1185">Reference proteome</keyword>
<feature type="domain" description="FHA" evidence="2">
    <location>
        <begin position="25"/>
        <end position="69"/>
    </location>
</feature>
<dbReference type="InterPro" id="IPR000253">
    <property type="entry name" value="FHA_dom"/>
</dbReference>
<keyword evidence="1" id="KW-0812">Transmembrane</keyword>
<dbReference type="EMBL" id="BNAO01000005">
    <property type="protein sequence ID" value="GHG71276.1"/>
    <property type="molecule type" value="Genomic_DNA"/>
</dbReference>
<gene>
    <name evidence="3" type="ORF">GCM10010919_22410</name>
</gene>
<evidence type="ECO:0000256" key="1">
    <source>
        <dbReference type="SAM" id="Phobius"/>
    </source>
</evidence>
<dbReference type="RefSeq" id="WP_189433103.1">
    <property type="nucleotide sequence ID" value="NZ_BNAO01000005.1"/>
</dbReference>
<keyword evidence="1" id="KW-0472">Membrane</keyword>
<dbReference type="Gene3D" id="2.60.200.20">
    <property type="match status" value="1"/>
</dbReference>
<organism evidence="3 4">
    <name type="scientific">Alishewanella longhuensis</name>
    <dbReference type="NCBI Taxonomy" id="1091037"/>
    <lineage>
        <taxon>Bacteria</taxon>
        <taxon>Pseudomonadati</taxon>
        <taxon>Pseudomonadota</taxon>
        <taxon>Gammaproteobacteria</taxon>
        <taxon>Alteromonadales</taxon>
        <taxon>Alteromonadaceae</taxon>
        <taxon>Alishewanella</taxon>
    </lineage>
</organism>
<evidence type="ECO:0000313" key="3">
    <source>
        <dbReference type="EMBL" id="GHG71276.1"/>
    </source>
</evidence>
<accession>A0ABQ3L049</accession>
<feature type="transmembrane region" description="Helical" evidence="1">
    <location>
        <begin position="219"/>
        <end position="239"/>
    </location>
</feature>
<proteinExistence type="predicted"/>
<dbReference type="SUPFAM" id="SSF49879">
    <property type="entry name" value="SMAD/FHA domain"/>
    <property type="match status" value="1"/>
</dbReference>
<keyword evidence="1" id="KW-1133">Transmembrane helix</keyword>
<dbReference type="CDD" id="cd00060">
    <property type="entry name" value="FHA"/>
    <property type="match status" value="1"/>
</dbReference>
<dbReference type="Pfam" id="PF00498">
    <property type="entry name" value="FHA"/>
    <property type="match status" value="1"/>
</dbReference>
<feature type="transmembrane region" description="Helical" evidence="1">
    <location>
        <begin position="159"/>
        <end position="180"/>
    </location>
</feature>
<evidence type="ECO:0000259" key="2">
    <source>
        <dbReference type="PROSITE" id="PS50006"/>
    </source>
</evidence>
<dbReference type="PROSITE" id="PS50006">
    <property type="entry name" value="FHA_DOMAIN"/>
    <property type="match status" value="1"/>
</dbReference>
<sequence>MAIIIELLNSQGQSTGIHKFSQSDIRIGRSYDNDVILLDPHSCAEHAILSRDEHGQWLLRDLNSANGTLNSQGQRVEMVPIAAQGQTFTLGKQRLRILFSDTVVAPTLPVATGWQSLSWLASLPLLITLLVLVSADFAYNTWLSAIGENAERWHRQLVLIPFILMLFLLWPAFLALLARFRSYEPHFRQQVSLTFGVLLLWLLWEKLQLWLGFNFSNNLLFIALQAIIPTLILAALFWYGFKLAGVQRKAVQLVLTLLLTSSYWSIPYLQSITPTLQPSYQAELLPAAFLITTPTSTEAFLIQTETLYQQVNQ</sequence>
<name>A0ABQ3L049_9ALTE</name>
<reference evidence="4" key="1">
    <citation type="journal article" date="2019" name="Int. J. Syst. Evol. Microbiol.">
        <title>The Global Catalogue of Microorganisms (GCM) 10K type strain sequencing project: providing services to taxonomists for standard genome sequencing and annotation.</title>
        <authorList>
            <consortium name="The Broad Institute Genomics Platform"/>
            <consortium name="The Broad Institute Genome Sequencing Center for Infectious Disease"/>
            <person name="Wu L."/>
            <person name="Ma J."/>
        </authorList>
    </citation>
    <scope>NUCLEOTIDE SEQUENCE [LARGE SCALE GENOMIC DNA]</scope>
    <source>
        <strain evidence="4">CGMCC 1.7003</strain>
    </source>
</reference>
<evidence type="ECO:0000313" key="4">
    <source>
        <dbReference type="Proteomes" id="UP000659697"/>
    </source>
</evidence>
<dbReference type="InterPro" id="IPR008984">
    <property type="entry name" value="SMAD_FHA_dom_sf"/>
</dbReference>
<comment type="caution">
    <text evidence="3">The sequence shown here is derived from an EMBL/GenBank/DDBJ whole genome shotgun (WGS) entry which is preliminary data.</text>
</comment>